<accession>A0A434AVQ1</accession>
<dbReference type="Proteomes" id="UP000282985">
    <property type="component" value="Unassembled WGS sequence"/>
</dbReference>
<proteinExistence type="predicted"/>
<protein>
    <submittedName>
        <fullName evidence="1">Uncharacterized protein</fullName>
    </submittedName>
</protein>
<dbReference type="EMBL" id="RJJX01000007">
    <property type="protein sequence ID" value="RUT78576.1"/>
    <property type="molecule type" value="Genomic_DNA"/>
</dbReference>
<evidence type="ECO:0000313" key="2">
    <source>
        <dbReference type="Proteomes" id="UP000282985"/>
    </source>
</evidence>
<sequence>MQTAKLISHYSKVDVSIIEFPIGNINFDVVDSNFPVWYSNVAMIDISVHVVDRKFWVANSNADGSSSLFDEFHLAGDVTGEFD</sequence>
<evidence type="ECO:0000313" key="1">
    <source>
        <dbReference type="EMBL" id="RUT78576.1"/>
    </source>
</evidence>
<name>A0A434AVQ1_9BACT</name>
<gene>
    <name evidence="1" type="ORF">DLK05_06975</name>
</gene>
<organism evidence="1 2">
    <name type="scientific">Ancylomarina longa</name>
    <dbReference type="NCBI Taxonomy" id="2487017"/>
    <lineage>
        <taxon>Bacteria</taxon>
        <taxon>Pseudomonadati</taxon>
        <taxon>Bacteroidota</taxon>
        <taxon>Bacteroidia</taxon>
        <taxon>Marinilabiliales</taxon>
        <taxon>Marinifilaceae</taxon>
        <taxon>Ancylomarina</taxon>
    </lineage>
</organism>
<reference evidence="1 2" key="1">
    <citation type="submission" date="2018-11" db="EMBL/GenBank/DDBJ databases">
        <title>Parancylomarina longa gen. nov., sp. nov., isolated from sediments of southern Okinawa.</title>
        <authorList>
            <person name="Fu T."/>
        </authorList>
    </citation>
    <scope>NUCLEOTIDE SEQUENCE [LARGE SCALE GENOMIC DNA]</scope>
    <source>
        <strain evidence="1 2">T3-2 S1-C</strain>
    </source>
</reference>
<dbReference type="AlphaFoldDB" id="A0A434AVQ1"/>
<comment type="caution">
    <text evidence="1">The sequence shown here is derived from an EMBL/GenBank/DDBJ whole genome shotgun (WGS) entry which is preliminary data.</text>
</comment>
<keyword evidence="2" id="KW-1185">Reference proteome</keyword>